<feature type="binding site" evidence="4">
    <location>
        <begin position="235"/>
        <end position="239"/>
    </location>
    <ligand>
        <name>ATP</name>
        <dbReference type="ChEBI" id="CHEBI:30616"/>
    </ligand>
</feature>
<keyword evidence="4" id="KW-0067">ATP-binding</keyword>
<dbReference type="GO" id="GO:0005524">
    <property type="term" value="F:ATP binding"/>
    <property type="evidence" value="ECO:0007669"/>
    <property type="project" value="UniProtKB-KW"/>
</dbReference>
<dbReference type="Gene3D" id="3.30.420.40">
    <property type="match status" value="1"/>
</dbReference>
<gene>
    <name evidence="6" type="ORF">ONB1V03_LOCUS11067</name>
</gene>
<comment type="similarity">
    <text evidence="1">Belongs to the GDA1/CD39 NTPase family.</text>
</comment>
<feature type="active site" description="Proton acceptor" evidence="3">
    <location>
        <position position="206"/>
    </location>
</feature>
<evidence type="ECO:0000256" key="2">
    <source>
        <dbReference type="ARBA" id="ARBA00022801"/>
    </source>
</evidence>
<dbReference type="PANTHER" id="PTHR11782">
    <property type="entry name" value="ADENOSINE/GUANOSINE DIPHOSPHATASE"/>
    <property type="match status" value="1"/>
</dbReference>
<dbReference type="InterPro" id="IPR000407">
    <property type="entry name" value="GDA1_CD39_NTPase"/>
</dbReference>
<accession>A0A7R9QQ95</accession>
<keyword evidence="4" id="KW-0547">Nucleotide-binding</keyword>
<dbReference type="Pfam" id="PF01150">
    <property type="entry name" value="GDA1_CD39"/>
    <property type="match status" value="1"/>
</dbReference>
<keyword evidence="7" id="KW-1185">Reference proteome</keyword>
<evidence type="ECO:0000313" key="7">
    <source>
        <dbReference type="Proteomes" id="UP000728032"/>
    </source>
</evidence>
<evidence type="ECO:0008006" key="8">
    <source>
        <dbReference type="Google" id="ProtNLM"/>
    </source>
</evidence>
<dbReference type="Gene3D" id="3.30.420.150">
    <property type="entry name" value="Exopolyphosphatase. Domain 2"/>
    <property type="match status" value="1"/>
</dbReference>
<name>A0A7R9QQ95_9ACAR</name>
<dbReference type="EMBL" id="CAJPVJ010007943">
    <property type="protein sequence ID" value="CAG2171607.1"/>
    <property type="molecule type" value="Genomic_DNA"/>
</dbReference>
<feature type="transmembrane region" description="Helical" evidence="5">
    <location>
        <begin position="28"/>
        <end position="48"/>
    </location>
</feature>
<organism evidence="6">
    <name type="scientific">Oppiella nova</name>
    <dbReference type="NCBI Taxonomy" id="334625"/>
    <lineage>
        <taxon>Eukaryota</taxon>
        <taxon>Metazoa</taxon>
        <taxon>Ecdysozoa</taxon>
        <taxon>Arthropoda</taxon>
        <taxon>Chelicerata</taxon>
        <taxon>Arachnida</taxon>
        <taxon>Acari</taxon>
        <taxon>Acariformes</taxon>
        <taxon>Sarcoptiformes</taxon>
        <taxon>Oribatida</taxon>
        <taxon>Brachypylina</taxon>
        <taxon>Oppioidea</taxon>
        <taxon>Oppiidae</taxon>
        <taxon>Oppiella</taxon>
    </lineage>
</organism>
<reference evidence="6" key="1">
    <citation type="submission" date="2020-11" db="EMBL/GenBank/DDBJ databases">
        <authorList>
            <person name="Tran Van P."/>
        </authorList>
    </citation>
    <scope>NUCLEOTIDE SEQUENCE</scope>
</reference>
<evidence type="ECO:0000256" key="1">
    <source>
        <dbReference type="ARBA" id="ARBA00009283"/>
    </source>
</evidence>
<evidence type="ECO:0000256" key="5">
    <source>
        <dbReference type="SAM" id="Phobius"/>
    </source>
</evidence>
<proteinExistence type="inferred from homology"/>
<evidence type="ECO:0000313" key="6">
    <source>
        <dbReference type="EMBL" id="CAD7654420.1"/>
    </source>
</evidence>
<dbReference type="GO" id="GO:0016787">
    <property type="term" value="F:hydrolase activity"/>
    <property type="evidence" value="ECO:0007669"/>
    <property type="project" value="UniProtKB-KW"/>
</dbReference>
<keyword evidence="5" id="KW-0812">Transmembrane</keyword>
<keyword evidence="5" id="KW-1133">Transmembrane helix</keyword>
<protein>
    <recommendedName>
        <fullName evidence="8">Apyrase</fullName>
    </recommendedName>
</protein>
<keyword evidence="5" id="KW-0472">Membrane</keyword>
<keyword evidence="2" id="KW-0378">Hydrolase</keyword>
<dbReference type="PANTHER" id="PTHR11782:SF127">
    <property type="entry name" value="NTPASE, ISOFORM F"/>
    <property type="match status" value="1"/>
</dbReference>
<dbReference type="OrthoDB" id="6372431at2759"/>
<evidence type="ECO:0000256" key="4">
    <source>
        <dbReference type="PIRSR" id="PIRSR600407-2"/>
    </source>
</evidence>
<sequence length="277" mass="29870">MLATKQSTSSCAAIIKPTAKSPPNSSHLYISFIAIFISIVISSLITLVGPFTSSTVYYGTQMIPHPSDAGVDLLIKNDNSYAIVLDGGSTGTRVHIFSFTSQIAGKTRRIFLENETFLSITPGLSSFAGNSSHAAHSLQPLLGKALATVPDHKALDTSIILKATAGLRLIPKLSADNILKSVREKLESTPYRVNANSVSILDDRDEGLYAWYTVNFLLSKLHDIKTSIVTLDLGGGSTQITFATNNTETLVRSPAGYIVKEDIEGEPEYIYTHSYLG</sequence>
<dbReference type="EMBL" id="OC922768">
    <property type="protein sequence ID" value="CAD7654420.1"/>
    <property type="molecule type" value="Genomic_DNA"/>
</dbReference>
<dbReference type="Proteomes" id="UP000728032">
    <property type="component" value="Unassembled WGS sequence"/>
</dbReference>
<dbReference type="AlphaFoldDB" id="A0A7R9QQ95"/>
<evidence type="ECO:0000256" key="3">
    <source>
        <dbReference type="PIRSR" id="PIRSR600407-1"/>
    </source>
</evidence>